<evidence type="ECO:0000256" key="2">
    <source>
        <dbReference type="ARBA" id="ARBA00022801"/>
    </source>
</evidence>
<dbReference type="Pfam" id="PF00753">
    <property type="entry name" value="Lactamase_B"/>
    <property type="match status" value="1"/>
</dbReference>
<evidence type="ECO:0000256" key="1">
    <source>
        <dbReference type="ARBA" id="ARBA00022759"/>
    </source>
</evidence>
<name>A0ABP9MCC0_9MICO</name>
<dbReference type="PROSITE" id="PS51318">
    <property type="entry name" value="TAT"/>
    <property type="match status" value="1"/>
</dbReference>
<dbReference type="CDD" id="cd07719">
    <property type="entry name" value="arylsulfatase_AtsA-like_MBL-fold"/>
    <property type="match status" value="1"/>
</dbReference>
<keyword evidence="2" id="KW-0378">Hydrolase</keyword>
<dbReference type="InterPro" id="IPR044094">
    <property type="entry name" value="AtsA-like_MBL-fold"/>
</dbReference>
<feature type="domain" description="Metallo-beta-lactamase" evidence="4">
    <location>
        <begin position="70"/>
        <end position="291"/>
    </location>
</feature>
<dbReference type="InterPro" id="IPR001279">
    <property type="entry name" value="Metallo-B-lactamas"/>
</dbReference>
<dbReference type="Gene3D" id="3.60.15.10">
    <property type="entry name" value="Ribonuclease Z/Hydroxyacylglutathione hydrolase-like"/>
    <property type="match status" value="1"/>
</dbReference>
<keyword evidence="1" id="KW-0255">Endonuclease</keyword>
<gene>
    <name evidence="5" type="ORF">GCM10025760_20730</name>
</gene>
<dbReference type="EMBL" id="BAABKZ010000002">
    <property type="protein sequence ID" value="GAA5092291.1"/>
    <property type="molecule type" value="Genomic_DNA"/>
</dbReference>
<accession>A0ABP9MCC0</accession>
<dbReference type="SUPFAM" id="SSF56281">
    <property type="entry name" value="Metallo-hydrolase/oxidoreductase"/>
    <property type="match status" value="1"/>
</dbReference>
<organism evidence="5 6">
    <name type="scientific">Microbacterium yannicii</name>
    <dbReference type="NCBI Taxonomy" id="671622"/>
    <lineage>
        <taxon>Bacteria</taxon>
        <taxon>Bacillati</taxon>
        <taxon>Actinomycetota</taxon>
        <taxon>Actinomycetes</taxon>
        <taxon>Micrococcales</taxon>
        <taxon>Microbacteriaceae</taxon>
        <taxon>Microbacterium</taxon>
    </lineage>
</organism>
<evidence type="ECO:0000313" key="5">
    <source>
        <dbReference type="EMBL" id="GAA5092291.1"/>
    </source>
</evidence>
<evidence type="ECO:0000313" key="6">
    <source>
        <dbReference type="Proteomes" id="UP001501407"/>
    </source>
</evidence>
<comment type="caution">
    <text evidence="5">The sequence shown here is derived from an EMBL/GenBank/DDBJ whole genome shotgun (WGS) entry which is preliminary data.</text>
</comment>
<dbReference type="InterPro" id="IPR036866">
    <property type="entry name" value="RibonucZ/Hydroxyglut_hydro"/>
</dbReference>
<keyword evidence="1" id="KW-0540">Nuclease</keyword>
<sequence length="390" mass="41157">MCIDIPASAPGSTRRGFLTGLGVTAAAGATYLAARPASAAASPTMSQGRSRTRIVPLGTAGGPIYQGSGRNGTSTAVVVGERVYIVDLGLGSLQQLAASGLAASPTLPSSLAHVSGVFFTHLHSDHTADWPAMFATSPSNINGRTGPAIRVYGPGSRGSLPRVYPPSRPEPAVISPEDPAPGITAMTGYLTKAFAQDLNDRIRDNNAPSPGSLFELHDIDISTIWAVDPDGVPPRTDPFLIWEDGDVKITATLVDHRPTAPAFAYRFDTPDGSIVVSGDTTVSENLIALAEDADYLVHEVIDAAWVDEIAASVPEPIREALRQHLISSHTTIEQVGKDVGERAGAKNLVLTHLAPSDNPDGRWMRARRGYSGKVIVARELVEIPVSKRRS</sequence>
<dbReference type="PANTHER" id="PTHR46018:SF2">
    <property type="entry name" value="ZINC PHOSPHODIESTERASE ELAC PROTEIN 1"/>
    <property type="match status" value="1"/>
</dbReference>
<evidence type="ECO:0000256" key="3">
    <source>
        <dbReference type="SAM" id="MobiDB-lite"/>
    </source>
</evidence>
<evidence type="ECO:0000259" key="4">
    <source>
        <dbReference type="Pfam" id="PF00753"/>
    </source>
</evidence>
<protein>
    <submittedName>
        <fullName evidence="5">MBL fold metallo-hydrolase</fullName>
    </submittedName>
</protein>
<dbReference type="Proteomes" id="UP001501407">
    <property type="component" value="Unassembled WGS sequence"/>
</dbReference>
<feature type="region of interest" description="Disordered" evidence="3">
    <location>
        <begin position="159"/>
        <end position="180"/>
    </location>
</feature>
<proteinExistence type="predicted"/>
<dbReference type="InterPro" id="IPR006311">
    <property type="entry name" value="TAT_signal"/>
</dbReference>
<reference evidence="6" key="1">
    <citation type="journal article" date="2019" name="Int. J. Syst. Evol. Microbiol.">
        <title>The Global Catalogue of Microorganisms (GCM) 10K type strain sequencing project: providing services to taxonomists for standard genome sequencing and annotation.</title>
        <authorList>
            <consortium name="The Broad Institute Genomics Platform"/>
            <consortium name="The Broad Institute Genome Sequencing Center for Infectious Disease"/>
            <person name="Wu L."/>
            <person name="Ma J."/>
        </authorList>
    </citation>
    <scope>NUCLEOTIDE SEQUENCE [LARGE SCALE GENOMIC DNA]</scope>
    <source>
        <strain evidence="6">JCM 18959</strain>
    </source>
</reference>
<keyword evidence="6" id="KW-1185">Reference proteome</keyword>
<dbReference type="PANTHER" id="PTHR46018">
    <property type="entry name" value="ZINC PHOSPHODIESTERASE ELAC PROTEIN 1"/>
    <property type="match status" value="1"/>
</dbReference>